<proteinExistence type="inferred from homology"/>
<dbReference type="EMBL" id="JACGWJ010000009">
    <property type="protein sequence ID" value="KAL0398162.1"/>
    <property type="molecule type" value="Genomic_DNA"/>
</dbReference>
<comment type="similarity">
    <text evidence="3">Belongs to the PMEI family.</text>
</comment>
<sequence length="270" mass="30763">MPIHATNILEIRCVYAGGIAQLTRLLTRLYYKCRCRRPCSVDSASNKAIKTSPRGRSQEQPVEEILHCKISVKMGGHSLHRIAVSIALVFAIAVPSSMGHKHKPEVEKALKEICAKTNKSEECWKIIKSQFSRFNTTDRRGVLGVLIDLAISKANENHHRLNRLFEEASFDDRLKYEYISCSKNYNDAIRNLNLAKRSLDPSHHLNVIVEVADTVQELQSCIHEYDKETIDPKHFRSRNEEFGVYIDIVNVAAFLVLAEDNGSLKPNQHW</sequence>
<evidence type="ECO:0000313" key="5">
    <source>
        <dbReference type="EMBL" id="KAL0398162.1"/>
    </source>
</evidence>
<reference evidence="5" key="2">
    <citation type="journal article" date="2024" name="Plant">
        <title>Genomic evolution and insights into agronomic trait innovations of Sesamum species.</title>
        <authorList>
            <person name="Miao H."/>
            <person name="Wang L."/>
            <person name="Qu L."/>
            <person name="Liu H."/>
            <person name="Sun Y."/>
            <person name="Le M."/>
            <person name="Wang Q."/>
            <person name="Wei S."/>
            <person name="Zheng Y."/>
            <person name="Lin W."/>
            <person name="Duan Y."/>
            <person name="Cao H."/>
            <person name="Xiong S."/>
            <person name="Wang X."/>
            <person name="Wei L."/>
            <person name="Li C."/>
            <person name="Ma Q."/>
            <person name="Ju M."/>
            <person name="Zhao R."/>
            <person name="Li G."/>
            <person name="Mu C."/>
            <person name="Tian Q."/>
            <person name="Mei H."/>
            <person name="Zhang T."/>
            <person name="Gao T."/>
            <person name="Zhang H."/>
        </authorList>
    </citation>
    <scope>NUCLEOTIDE SEQUENCE</scope>
    <source>
        <strain evidence="5">G02</strain>
    </source>
</reference>
<dbReference type="PANTHER" id="PTHR36710:SF8">
    <property type="entry name" value="PECTINESTERASE INHIBITOR-LIKE"/>
    <property type="match status" value="1"/>
</dbReference>
<protein>
    <recommendedName>
        <fullName evidence="4">Pectinesterase inhibitor domain-containing protein</fullName>
    </recommendedName>
</protein>
<evidence type="ECO:0000256" key="2">
    <source>
        <dbReference type="ARBA" id="ARBA00023157"/>
    </source>
</evidence>
<dbReference type="InterPro" id="IPR034086">
    <property type="entry name" value="PMEI_plant"/>
</dbReference>
<reference evidence="5" key="1">
    <citation type="submission" date="2020-06" db="EMBL/GenBank/DDBJ databases">
        <authorList>
            <person name="Li T."/>
            <person name="Hu X."/>
            <person name="Zhang T."/>
            <person name="Song X."/>
            <person name="Zhang H."/>
            <person name="Dai N."/>
            <person name="Sheng W."/>
            <person name="Hou X."/>
            <person name="Wei L."/>
        </authorList>
    </citation>
    <scope>NUCLEOTIDE SEQUENCE</scope>
    <source>
        <strain evidence="5">G02</strain>
        <tissue evidence="5">Leaf</tissue>
    </source>
</reference>
<evidence type="ECO:0000259" key="4">
    <source>
        <dbReference type="SMART" id="SM00856"/>
    </source>
</evidence>
<dbReference type="SUPFAM" id="SSF101148">
    <property type="entry name" value="Plant invertase/pectin methylesterase inhibitor"/>
    <property type="match status" value="1"/>
</dbReference>
<gene>
    <name evidence="5" type="ORF">Sradi_2159500</name>
</gene>
<dbReference type="CDD" id="cd15797">
    <property type="entry name" value="PMEI"/>
    <property type="match status" value="1"/>
</dbReference>
<dbReference type="Gene3D" id="1.20.140.40">
    <property type="entry name" value="Invertase/pectin methylesterase inhibitor family protein"/>
    <property type="match status" value="1"/>
</dbReference>
<dbReference type="Pfam" id="PF04043">
    <property type="entry name" value="PMEI"/>
    <property type="match status" value="1"/>
</dbReference>
<keyword evidence="2" id="KW-1015">Disulfide bond</keyword>
<dbReference type="NCBIfam" id="TIGR01614">
    <property type="entry name" value="PME_inhib"/>
    <property type="match status" value="1"/>
</dbReference>
<dbReference type="InterPro" id="IPR035513">
    <property type="entry name" value="Invertase/methylesterase_inhib"/>
</dbReference>
<accession>A0AAW2T125</accession>
<evidence type="ECO:0000256" key="1">
    <source>
        <dbReference type="ARBA" id="ARBA00022729"/>
    </source>
</evidence>
<comment type="caution">
    <text evidence="5">The sequence shown here is derived from an EMBL/GenBank/DDBJ whole genome shotgun (WGS) entry which is preliminary data.</text>
</comment>
<evidence type="ECO:0000256" key="3">
    <source>
        <dbReference type="ARBA" id="ARBA00038471"/>
    </source>
</evidence>
<dbReference type="InterPro" id="IPR052421">
    <property type="entry name" value="PCW_Enzyme_Inhibitor"/>
</dbReference>
<dbReference type="SMART" id="SM00856">
    <property type="entry name" value="PMEI"/>
    <property type="match status" value="1"/>
</dbReference>
<feature type="domain" description="Pectinesterase inhibitor" evidence="4">
    <location>
        <begin position="105"/>
        <end position="254"/>
    </location>
</feature>
<keyword evidence="1" id="KW-0732">Signal</keyword>
<dbReference type="PANTHER" id="PTHR36710">
    <property type="entry name" value="PECTINESTERASE INHIBITOR-LIKE"/>
    <property type="match status" value="1"/>
</dbReference>
<organism evidence="5">
    <name type="scientific">Sesamum radiatum</name>
    <name type="common">Black benniseed</name>
    <dbReference type="NCBI Taxonomy" id="300843"/>
    <lineage>
        <taxon>Eukaryota</taxon>
        <taxon>Viridiplantae</taxon>
        <taxon>Streptophyta</taxon>
        <taxon>Embryophyta</taxon>
        <taxon>Tracheophyta</taxon>
        <taxon>Spermatophyta</taxon>
        <taxon>Magnoliopsida</taxon>
        <taxon>eudicotyledons</taxon>
        <taxon>Gunneridae</taxon>
        <taxon>Pentapetalae</taxon>
        <taxon>asterids</taxon>
        <taxon>lamiids</taxon>
        <taxon>Lamiales</taxon>
        <taxon>Pedaliaceae</taxon>
        <taxon>Sesamum</taxon>
    </lineage>
</organism>
<dbReference type="InterPro" id="IPR006501">
    <property type="entry name" value="Pectinesterase_inhib_dom"/>
</dbReference>
<name>A0AAW2T125_SESRA</name>
<dbReference type="AlphaFoldDB" id="A0AAW2T125"/>
<dbReference type="GO" id="GO:0046910">
    <property type="term" value="F:pectinesterase inhibitor activity"/>
    <property type="evidence" value="ECO:0007669"/>
    <property type="project" value="InterPro"/>
</dbReference>